<keyword evidence="1" id="KW-0472">Membrane</keyword>
<protein>
    <recommendedName>
        <fullName evidence="4">PAS domain-containing protein</fullName>
    </recommendedName>
</protein>
<gene>
    <name evidence="2" type="ORF">JM946_15310</name>
</gene>
<feature type="transmembrane region" description="Helical" evidence="1">
    <location>
        <begin position="26"/>
        <end position="44"/>
    </location>
</feature>
<feature type="transmembrane region" description="Helical" evidence="1">
    <location>
        <begin position="130"/>
        <end position="147"/>
    </location>
</feature>
<evidence type="ECO:0000256" key="1">
    <source>
        <dbReference type="SAM" id="Phobius"/>
    </source>
</evidence>
<reference evidence="2 3" key="1">
    <citation type="journal article" date="2021" name="Int. J. Syst. Evol. Microbiol.">
        <title>Steroidobacter gossypii sp. nov., isolated from soil of cotton cropping field.</title>
        <authorList>
            <person name="Huang R."/>
            <person name="Yang S."/>
            <person name="Zhen C."/>
            <person name="Liu W."/>
        </authorList>
    </citation>
    <scope>NUCLEOTIDE SEQUENCE [LARGE SCALE GENOMIC DNA]</scope>
    <source>
        <strain evidence="2 3">S1-65</strain>
    </source>
</reference>
<dbReference type="EMBL" id="JAEVLS010000003">
    <property type="protein sequence ID" value="MBM0106101.1"/>
    <property type="molecule type" value="Genomic_DNA"/>
</dbReference>
<proteinExistence type="predicted"/>
<evidence type="ECO:0000313" key="3">
    <source>
        <dbReference type="Proteomes" id="UP000661077"/>
    </source>
</evidence>
<keyword evidence="1" id="KW-0812">Transmembrane</keyword>
<name>A0ABS1WYP7_9GAMM</name>
<evidence type="ECO:0000313" key="2">
    <source>
        <dbReference type="EMBL" id="MBM0106101.1"/>
    </source>
</evidence>
<organism evidence="2 3">
    <name type="scientific">Steroidobacter gossypii</name>
    <dbReference type="NCBI Taxonomy" id="2805490"/>
    <lineage>
        <taxon>Bacteria</taxon>
        <taxon>Pseudomonadati</taxon>
        <taxon>Pseudomonadota</taxon>
        <taxon>Gammaproteobacteria</taxon>
        <taxon>Steroidobacterales</taxon>
        <taxon>Steroidobacteraceae</taxon>
        <taxon>Steroidobacter</taxon>
    </lineage>
</organism>
<dbReference type="RefSeq" id="WP_203168171.1">
    <property type="nucleotide sequence ID" value="NZ_JAEVLS010000003.1"/>
</dbReference>
<dbReference type="Proteomes" id="UP000661077">
    <property type="component" value="Unassembled WGS sequence"/>
</dbReference>
<feature type="transmembrane region" description="Helical" evidence="1">
    <location>
        <begin position="50"/>
        <end position="70"/>
    </location>
</feature>
<feature type="transmembrane region" description="Helical" evidence="1">
    <location>
        <begin position="187"/>
        <end position="210"/>
    </location>
</feature>
<keyword evidence="1" id="KW-1133">Transmembrane helix</keyword>
<feature type="transmembrane region" description="Helical" evidence="1">
    <location>
        <begin position="82"/>
        <end position="101"/>
    </location>
</feature>
<keyword evidence="3" id="KW-1185">Reference proteome</keyword>
<sequence length="471" mass="50859">MNIGDTQLIPAPTWTDPRIHLLDDTWLLTIFAILLATVVPWLVSALDINFVAACLGLLALGAIHIAFTVVGKPARVGERRPVLTLLHVAGILVVGFVWMNAGGLQNPAFLMVFVLPVVGAIFLSRWQPYLMALIAIVVAGVVALAQAPELRWYVPGLSTIGASLAVILGQQGAAASSPFPGFYAPSAFYAVLLQVFTILMFACAVAAEYLGTIFERLHSHVDVARAEAERGQEFWTTLIEAMPLPALLVDSDTLQVVCASTRASKFQSGDSLSGHALFETIRFSYPEMVQELITGNGGVVPLSMIKVDDRLRATEVQVRHLTQTGRRFSLVVIHDKTEEFTAHAALDVSGQAMLVIDSQGRLLSFNKPAQALFAALDKDVDAAQMLTLGGMPARWWEPGLTGRRKMHIEIGPRVYQVTCSATPLPGEDERLYIVSFLPMGRAALDRSEITAATLVDAPKNSASNSTLVTPP</sequence>
<evidence type="ECO:0008006" key="4">
    <source>
        <dbReference type="Google" id="ProtNLM"/>
    </source>
</evidence>
<accession>A0ABS1WYP7</accession>
<comment type="caution">
    <text evidence="2">The sequence shown here is derived from an EMBL/GenBank/DDBJ whole genome shotgun (WGS) entry which is preliminary data.</text>
</comment>